<reference evidence="2" key="1">
    <citation type="submission" date="2020-10" db="EMBL/GenBank/DDBJ databases">
        <title>Sequencing the genomes of 1000 actinobacteria strains.</title>
        <authorList>
            <person name="Klenk H.-P."/>
        </authorList>
    </citation>
    <scope>NUCLEOTIDE SEQUENCE</scope>
    <source>
        <strain evidence="2">DSM 45354</strain>
    </source>
</reference>
<proteinExistence type="predicted"/>
<dbReference type="SUPFAM" id="SSF53850">
    <property type="entry name" value="Periplasmic binding protein-like II"/>
    <property type="match status" value="1"/>
</dbReference>
<organism evidence="2 3">
    <name type="scientific">Actinopolymorpha pittospori</name>
    <dbReference type="NCBI Taxonomy" id="648752"/>
    <lineage>
        <taxon>Bacteria</taxon>
        <taxon>Bacillati</taxon>
        <taxon>Actinomycetota</taxon>
        <taxon>Actinomycetes</taxon>
        <taxon>Propionibacteriales</taxon>
        <taxon>Actinopolymorphaceae</taxon>
        <taxon>Actinopolymorpha</taxon>
    </lineage>
</organism>
<dbReference type="EMBL" id="JADBEM010000001">
    <property type="protein sequence ID" value="MBE1608117.1"/>
    <property type="molecule type" value="Genomic_DNA"/>
</dbReference>
<dbReference type="Pfam" id="PF00496">
    <property type="entry name" value="SBP_bac_5"/>
    <property type="match status" value="1"/>
</dbReference>
<dbReference type="Gene3D" id="3.10.105.10">
    <property type="entry name" value="Dipeptide-binding Protein, Domain 3"/>
    <property type="match status" value="1"/>
</dbReference>
<dbReference type="PANTHER" id="PTHR30290">
    <property type="entry name" value="PERIPLASMIC BINDING COMPONENT OF ABC TRANSPORTER"/>
    <property type="match status" value="1"/>
</dbReference>
<dbReference type="Gene3D" id="3.40.190.10">
    <property type="entry name" value="Periplasmic binding protein-like II"/>
    <property type="match status" value="1"/>
</dbReference>
<sequence>MLAQQVKEGKLPPVKERLPKRPLVLEPIERVGTYGGTWNSYMLGPADTPILGRTFYDRLVHWDPEWNEIVPNLAESFDVNDQGTEYTFTLREGVKWSDGKAFTADDIMFWYEDVFMNKELTPAYAFYLTSGSDLHPVKVEKIDTYSFRFVFREPNGQLLTWLATYDTSFKELPAHYLKQFHKKHNPDVDALAKKENFSDWVGLYGAKADWWANPEMPRLHGWVPTAALGEGLGHVKFERNPYYFKVDPEGSQLPYIDRVVFSIFTEEEPMLLSASGGDIDLTFRTINTANNKPVLARSRSQGEFEFFDMEPSQLNTTWITLNLNHQDPVKREIFRNRDFRIGLSHAIDRQEIIKSVYQRQGEPWQIAPRPNAPYWDDGGEMAKQYTEYDPKEANKYLDRAGYTKRNSEGIRLGPDGNPITFVMLTKTFYFGMVDTMEMVRKFWREVGVDMRVRPAEDSYFEATVEANRHEGAVDTGDIGYKDVIIDPRCFIPAVLQGAFWAMLWYRWFVGDPGDSEEPPPPMLKQMDLYRKTLRSKASVDEQYDVMAQILKISKEQFWNMGIALPPVGYGTVTNRLKNVPTSMWDAFRWPTPGPTNPPQYFLTQ</sequence>
<dbReference type="RefSeq" id="WP_192751954.1">
    <property type="nucleotide sequence ID" value="NZ_BAABJL010000090.1"/>
</dbReference>
<dbReference type="Proteomes" id="UP000638648">
    <property type="component" value="Unassembled WGS sequence"/>
</dbReference>
<evidence type="ECO:0000259" key="1">
    <source>
        <dbReference type="Pfam" id="PF00496"/>
    </source>
</evidence>
<dbReference type="AlphaFoldDB" id="A0A927R9Q9"/>
<gene>
    <name evidence="2" type="ORF">HEB94_004965</name>
</gene>
<feature type="domain" description="Solute-binding protein family 5" evidence="1">
    <location>
        <begin position="68"/>
        <end position="469"/>
    </location>
</feature>
<dbReference type="GO" id="GO:1904680">
    <property type="term" value="F:peptide transmembrane transporter activity"/>
    <property type="evidence" value="ECO:0007669"/>
    <property type="project" value="TreeGrafter"/>
</dbReference>
<keyword evidence="3" id="KW-1185">Reference proteome</keyword>
<evidence type="ECO:0000313" key="3">
    <source>
        <dbReference type="Proteomes" id="UP000638648"/>
    </source>
</evidence>
<dbReference type="InterPro" id="IPR000914">
    <property type="entry name" value="SBP_5_dom"/>
</dbReference>
<comment type="caution">
    <text evidence="2">The sequence shown here is derived from an EMBL/GenBank/DDBJ whole genome shotgun (WGS) entry which is preliminary data.</text>
</comment>
<accession>A0A927R9Q9</accession>
<evidence type="ECO:0000313" key="2">
    <source>
        <dbReference type="EMBL" id="MBE1608117.1"/>
    </source>
</evidence>
<dbReference type="InterPro" id="IPR039424">
    <property type="entry name" value="SBP_5"/>
</dbReference>
<dbReference type="GO" id="GO:0015833">
    <property type="term" value="P:peptide transport"/>
    <property type="evidence" value="ECO:0007669"/>
    <property type="project" value="TreeGrafter"/>
</dbReference>
<protein>
    <submittedName>
        <fullName evidence="2">Peptide/nickel transport system substrate-binding protein</fullName>
    </submittedName>
</protein>
<name>A0A927R9Q9_9ACTN</name>
<dbReference type="CDD" id="cd08500">
    <property type="entry name" value="PBP2_NikA_DppA_OppA_like_4"/>
    <property type="match status" value="1"/>
</dbReference>
<dbReference type="PANTHER" id="PTHR30290:SF62">
    <property type="entry name" value="OLIGOPEPTIDE ABC TRANSPORTER, PERIPLASMIC OLIGOPEPTIDE-BINDING PROTEIN"/>
    <property type="match status" value="1"/>
</dbReference>